<protein>
    <submittedName>
        <fullName evidence="1">Uncharacterized protein</fullName>
    </submittedName>
</protein>
<organism evidence="1 2">
    <name type="scientific">Pseudo-nitzschia multistriata</name>
    <dbReference type="NCBI Taxonomy" id="183589"/>
    <lineage>
        <taxon>Eukaryota</taxon>
        <taxon>Sar</taxon>
        <taxon>Stramenopiles</taxon>
        <taxon>Ochrophyta</taxon>
        <taxon>Bacillariophyta</taxon>
        <taxon>Bacillariophyceae</taxon>
        <taxon>Bacillariophycidae</taxon>
        <taxon>Bacillariales</taxon>
        <taxon>Bacillariaceae</taxon>
        <taxon>Pseudo-nitzschia</taxon>
    </lineage>
</organism>
<dbReference type="EMBL" id="CAACVS010000335">
    <property type="protein sequence ID" value="VEU41149.1"/>
    <property type="molecule type" value="Genomic_DNA"/>
</dbReference>
<sequence length="104" mass="11102">MCTISLVAKPDQVVPVGFITLIKKISSFNFQVKCRVDSIAALNGKIPPLSCKKIYTHANNTGTSSAFARAAVDTVNKSACALALLLSCHSVSLFLHKIRLNKAA</sequence>
<dbReference type="Proteomes" id="UP000291116">
    <property type="component" value="Unassembled WGS sequence"/>
</dbReference>
<dbReference type="AlphaFoldDB" id="A0A448ZGH7"/>
<accession>A0A448ZGH7</accession>
<name>A0A448ZGH7_9STRA</name>
<gene>
    <name evidence="1" type="ORF">PSNMU_V1.4_AUG-EV-PASAV3_0081160</name>
</gene>
<evidence type="ECO:0000313" key="2">
    <source>
        <dbReference type="Proteomes" id="UP000291116"/>
    </source>
</evidence>
<reference evidence="1 2" key="1">
    <citation type="submission" date="2019-01" db="EMBL/GenBank/DDBJ databases">
        <authorList>
            <person name="Ferrante I. M."/>
        </authorList>
    </citation>
    <scope>NUCLEOTIDE SEQUENCE [LARGE SCALE GENOMIC DNA]</scope>
    <source>
        <strain evidence="1 2">B856</strain>
    </source>
</reference>
<keyword evidence="2" id="KW-1185">Reference proteome</keyword>
<proteinExistence type="predicted"/>
<evidence type="ECO:0000313" key="1">
    <source>
        <dbReference type="EMBL" id="VEU41149.1"/>
    </source>
</evidence>